<evidence type="ECO:0000313" key="2">
    <source>
        <dbReference type="EMBL" id="CAF3934439.1"/>
    </source>
</evidence>
<name>A0A814U2S2_9BILA</name>
<protein>
    <submittedName>
        <fullName evidence="1">Uncharacterized protein</fullName>
    </submittedName>
</protein>
<dbReference type="Proteomes" id="UP000663829">
    <property type="component" value="Unassembled WGS sequence"/>
</dbReference>
<accession>A0A814U2S2</accession>
<comment type="caution">
    <text evidence="1">The sequence shown here is derived from an EMBL/GenBank/DDBJ whole genome shotgun (WGS) entry which is preliminary data.</text>
</comment>
<reference evidence="1" key="1">
    <citation type="submission" date="2021-02" db="EMBL/GenBank/DDBJ databases">
        <authorList>
            <person name="Nowell W R."/>
        </authorList>
    </citation>
    <scope>NUCLEOTIDE SEQUENCE</scope>
</reference>
<keyword evidence="3" id="KW-1185">Reference proteome</keyword>
<dbReference type="AlphaFoldDB" id="A0A814U2S2"/>
<evidence type="ECO:0000313" key="3">
    <source>
        <dbReference type="Proteomes" id="UP000663829"/>
    </source>
</evidence>
<sequence length="276" mass="32649">MTVGCKQLSVINCTPNIGHIHLIDITTNDLSVVLDTFNQQLVSITTTIACEILTYQYRCFIGKNIFNNKNEKLEKIHIYSKPFHYRYHLNPFGSDQCLYIRYLTISSVKCINDLHLIFDHFPSLKYLNIKVHKEYTGHISPSQFQSYDYTLLKYKLPFLTEFILATSDNIEYDKLDNIIKNLIHLKSLSFEHDSRQIIYRNFSDNINGGKLEQTLSHLKYLEKLNFIIKITHDHIKSNYNILSDTFDSSYWKKWGNVKCFRKTDEWRKRIILVVCK</sequence>
<evidence type="ECO:0000313" key="1">
    <source>
        <dbReference type="EMBL" id="CAF1170704.1"/>
    </source>
</evidence>
<dbReference type="InterPro" id="IPR032675">
    <property type="entry name" value="LRR_dom_sf"/>
</dbReference>
<proteinExistence type="predicted"/>
<dbReference type="Gene3D" id="3.80.10.10">
    <property type="entry name" value="Ribonuclease Inhibitor"/>
    <property type="match status" value="1"/>
</dbReference>
<dbReference type="SUPFAM" id="SSF52047">
    <property type="entry name" value="RNI-like"/>
    <property type="match status" value="1"/>
</dbReference>
<dbReference type="EMBL" id="CAJNOQ010007504">
    <property type="protein sequence ID" value="CAF1170704.1"/>
    <property type="molecule type" value="Genomic_DNA"/>
</dbReference>
<dbReference type="EMBL" id="CAJOBC010007503">
    <property type="protein sequence ID" value="CAF3934439.1"/>
    <property type="molecule type" value="Genomic_DNA"/>
</dbReference>
<organism evidence="1 3">
    <name type="scientific">Didymodactylos carnosus</name>
    <dbReference type="NCBI Taxonomy" id="1234261"/>
    <lineage>
        <taxon>Eukaryota</taxon>
        <taxon>Metazoa</taxon>
        <taxon>Spiralia</taxon>
        <taxon>Gnathifera</taxon>
        <taxon>Rotifera</taxon>
        <taxon>Eurotatoria</taxon>
        <taxon>Bdelloidea</taxon>
        <taxon>Philodinida</taxon>
        <taxon>Philodinidae</taxon>
        <taxon>Didymodactylos</taxon>
    </lineage>
</organism>
<gene>
    <name evidence="1" type="ORF">GPM918_LOCUS22166</name>
    <name evidence="2" type="ORF">SRO942_LOCUS22162</name>
</gene>
<dbReference type="Proteomes" id="UP000681722">
    <property type="component" value="Unassembled WGS sequence"/>
</dbReference>